<dbReference type="InterPro" id="IPR021957">
    <property type="entry name" value="DUF3574"/>
</dbReference>
<dbReference type="RefSeq" id="WP_188607723.1">
    <property type="nucleotide sequence ID" value="NZ_BMGG01000001.1"/>
</dbReference>
<dbReference type="Pfam" id="PF12098">
    <property type="entry name" value="DUF3574"/>
    <property type="match status" value="1"/>
</dbReference>
<comment type="caution">
    <text evidence="2">The sequence shown here is derived from an EMBL/GenBank/DDBJ whole genome shotgun (WGS) entry which is preliminary data.</text>
</comment>
<feature type="chain" id="PRO_5037645858" description="DUF3574 domain-containing protein" evidence="1">
    <location>
        <begin position="21"/>
        <end position="138"/>
    </location>
</feature>
<feature type="signal peptide" evidence="1">
    <location>
        <begin position="1"/>
        <end position="20"/>
    </location>
</feature>
<reference evidence="2" key="1">
    <citation type="journal article" date="2014" name="Int. J. Syst. Evol. Microbiol.">
        <title>Complete genome sequence of Corynebacterium casei LMG S-19264T (=DSM 44701T), isolated from a smear-ripened cheese.</title>
        <authorList>
            <consortium name="US DOE Joint Genome Institute (JGI-PGF)"/>
            <person name="Walter F."/>
            <person name="Albersmeier A."/>
            <person name="Kalinowski J."/>
            <person name="Ruckert C."/>
        </authorList>
    </citation>
    <scope>NUCLEOTIDE SEQUENCE</scope>
    <source>
        <strain evidence="2">CGMCC 1.12919</strain>
    </source>
</reference>
<gene>
    <name evidence="2" type="ORF">GCM10010994_07300</name>
</gene>
<sequence>MRLAVVLLALPIGACAAAPAFDTPRCPQGTRAGTVIEMVFGRNVGPAEAVGERAFARFIDDEVVPRFPGGLTVLDAAGYWTDAGRPARERSKVVVIAVPTDPPLAADADSLRAVATAYKARFRQKSVLTMTRRSCIGW</sequence>
<dbReference type="AlphaFoldDB" id="A0A916X7A4"/>
<evidence type="ECO:0000313" key="3">
    <source>
        <dbReference type="Proteomes" id="UP000637002"/>
    </source>
</evidence>
<evidence type="ECO:0000256" key="1">
    <source>
        <dbReference type="SAM" id="SignalP"/>
    </source>
</evidence>
<evidence type="ECO:0008006" key="4">
    <source>
        <dbReference type="Google" id="ProtNLM"/>
    </source>
</evidence>
<accession>A0A916X7A4</accession>
<proteinExistence type="predicted"/>
<dbReference type="EMBL" id="BMGG01000001">
    <property type="protein sequence ID" value="GGC50691.1"/>
    <property type="molecule type" value="Genomic_DNA"/>
</dbReference>
<reference evidence="2" key="2">
    <citation type="submission" date="2020-09" db="EMBL/GenBank/DDBJ databases">
        <authorList>
            <person name="Sun Q."/>
            <person name="Zhou Y."/>
        </authorList>
    </citation>
    <scope>NUCLEOTIDE SEQUENCE</scope>
    <source>
        <strain evidence="2">CGMCC 1.12919</strain>
    </source>
</reference>
<dbReference type="Proteomes" id="UP000637002">
    <property type="component" value="Unassembled WGS sequence"/>
</dbReference>
<evidence type="ECO:0000313" key="2">
    <source>
        <dbReference type="EMBL" id="GGC50691.1"/>
    </source>
</evidence>
<organism evidence="2 3">
    <name type="scientific">Chelatococcus reniformis</name>
    <dbReference type="NCBI Taxonomy" id="1494448"/>
    <lineage>
        <taxon>Bacteria</taxon>
        <taxon>Pseudomonadati</taxon>
        <taxon>Pseudomonadota</taxon>
        <taxon>Alphaproteobacteria</taxon>
        <taxon>Hyphomicrobiales</taxon>
        <taxon>Chelatococcaceae</taxon>
        <taxon>Chelatococcus</taxon>
    </lineage>
</organism>
<name>A0A916X7A4_9HYPH</name>
<protein>
    <recommendedName>
        <fullName evidence="4">DUF3574 domain-containing protein</fullName>
    </recommendedName>
</protein>
<keyword evidence="1" id="KW-0732">Signal</keyword>
<keyword evidence="3" id="KW-1185">Reference proteome</keyword>